<reference evidence="1 2" key="1">
    <citation type="submission" date="2018-02" db="EMBL/GenBank/DDBJ databases">
        <title>FDA/CDC Antimicrobial Resistant Isolate Bank Genome Sequencing.</title>
        <authorList>
            <person name="Benahmed F.H."/>
            <person name="Lutgring J.D."/>
            <person name="Yoo B."/>
            <person name="Machado M."/>
            <person name="Brown A."/>
            <person name="McAllister G."/>
            <person name="Perry A."/>
            <person name="Halpin A.L."/>
            <person name="Vavikolanu K."/>
            <person name="Ott S."/>
            <person name="Zhao X."/>
            <person name="Tallon L.J."/>
            <person name="Sadzewicz L."/>
            <person name="Aluvathingal J."/>
            <person name="Nadendla S."/>
            <person name="Voskania-kordi A."/>
            <person name="Simonyan V."/>
            <person name="Patel J."/>
            <person name="Shawar R.M."/>
        </authorList>
    </citation>
    <scope>NUCLEOTIDE SEQUENCE [LARGE SCALE GENOMIC DNA]</scope>
    <source>
        <strain evidence="1 2">AR_0356</strain>
    </source>
</reference>
<name>A0A2R3IZ46_9PSED</name>
<accession>A0A2R3IZ46</accession>
<organism evidence="1 2">
    <name type="scientific">Pseudomonas paraeruginosa</name>
    <dbReference type="NCBI Taxonomy" id="2994495"/>
    <lineage>
        <taxon>Bacteria</taxon>
        <taxon>Pseudomonadati</taxon>
        <taxon>Pseudomonadota</taxon>
        <taxon>Gammaproteobacteria</taxon>
        <taxon>Pseudomonadales</taxon>
        <taxon>Pseudomonadaceae</taxon>
        <taxon>Pseudomonas</taxon>
    </lineage>
</organism>
<sequence length="37" mass="3897">MSVDNAGGVMRPTVGTWVSGRAITACGYPPFGVRTRE</sequence>
<dbReference type="Proteomes" id="UP000238390">
    <property type="component" value="Chromosome"/>
</dbReference>
<gene>
    <name evidence="1" type="ORF">CSB93_1634</name>
</gene>
<evidence type="ECO:0000313" key="1">
    <source>
        <dbReference type="EMBL" id="AVK07192.1"/>
    </source>
</evidence>
<keyword evidence="2" id="KW-1185">Reference proteome</keyword>
<evidence type="ECO:0000313" key="2">
    <source>
        <dbReference type="Proteomes" id="UP000238390"/>
    </source>
</evidence>
<protein>
    <submittedName>
        <fullName evidence="1">Uncharacterized protein</fullName>
    </submittedName>
</protein>
<proteinExistence type="predicted"/>
<dbReference type="EMBL" id="CP027169">
    <property type="protein sequence ID" value="AVK07192.1"/>
    <property type="molecule type" value="Genomic_DNA"/>
</dbReference>
<dbReference type="AlphaFoldDB" id="A0A2R3IZ46"/>